<name>A0ACC0BBK5_CATRO</name>
<evidence type="ECO:0000313" key="1">
    <source>
        <dbReference type="EMBL" id="KAI5669997.1"/>
    </source>
</evidence>
<keyword evidence="2" id="KW-1185">Reference proteome</keyword>
<accession>A0ACC0BBK5</accession>
<dbReference type="Proteomes" id="UP001060085">
    <property type="component" value="Linkage Group LG04"/>
</dbReference>
<sequence>MSATTTSQPPADAESQLIPNLPDDVALNCLARVPRSFYPNISLVSKSWHSTIRSPALFTTRSLLETTETSLFLNVRIGASFRWYTLLPNFSKSPQKFLVPLPPIPSQPIGPAIAVLGPKIYVMGGSVNEIPSNSVWVFDCRFNRWEPGTKMRVSREFAAAGVVGGKIYVMGGCVVDNWARSMNWAEVYDSVAETWSPVPSPIEVRERWMHGNAVIGGKVYAMADRGGLVYDVALGEWRNVPKRLDLGWRGRATVVGEVLYCYDYLGKIKGYDVEVDAWKELMGVEKGLPKFLSGATMVNYDGKLLVIWEGKDLGKEVEITCAEIEVLKDKDGILNGKILWSDVILAVPKRSAIAHCLAARF</sequence>
<proteinExistence type="predicted"/>
<gene>
    <name evidence="1" type="ORF">M9H77_19850</name>
</gene>
<reference evidence="2" key="1">
    <citation type="journal article" date="2023" name="Nat. Plants">
        <title>Single-cell RNA sequencing provides a high-resolution roadmap for understanding the multicellular compartmentation of specialized metabolism.</title>
        <authorList>
            <person name="Sun S."/>
            <person name="Shen X."/>
            <person name="Li Y."/>
            <person name="Li Y."/>
            <person name="Wang S."/>
            <person name="Li R."/>
            <person name="Zhang H."/>
            <person name="Shen G."/>
            <person name="Guo B."/>
            <person name="Wei J."/>
            <person name="Xu J."/>
            <person name="St-Pierre B."/>
            <person name="Chen S."/>
            <person name="Sun C."/>
        </authorList>
    </citation>
    <scope>NUCLEOTIDE SEQUENCE [LARGE SCALE GENOMIC DNA]</scope>
</reference>
<dbReference type="EMBL" id="CM044704">
    <property type="protein sequence ID" value="KAI5669997.1"/>
    <property type="molecule type" value="Genomic_DNA"/>
</dbReference>
<organism evidence="1 2">
    <name type="scientific">Catharanthus roseus</name>
    <name type="common">Madagascar periwinkle</name>
    <name type="synonym">Vinca rosea</name>
    <dbReference type="NCBI Taxonomy" id="4058"/>
    <lineage>
        <taxon>Eukaryota</taxon>
        <taxon>Viridiplantae</taxon>
        <taxon>Streptophyta</taxon>
        <taxon>Embryophyta</taxon>
        <taxon>Tracheophyta</taxon>
        <taxon>Spermatophyta</taxon>
        <taxon>Magnoliopsida</taxon>
        <taxon>eudicotyledons</taxon>
        <taxon>Gunneridae</taxon>
        <taxon>Pentapetalae</taxon>
        <taxon>asterids</taxon>
        <taxon>lamiids</taxon>
        <taxon>Gentianales</taxon>
        <taxon>Apocynaceae</taxon>
        <taxon>Rauvolfioideae</taxon>
        <taxon>Vinceae</taxon>
        <taxon>Catharanthinae</taxon>
        <taxon>Catharanthus</taxon>
    </lineage>
</organism>
<comment type="caution">
    <text evidence="1">The sequence shown here is derived from an EMBL/GenBank/DDBJ whole genome shotgun (WGS) entry which is preliminary data.</text>
</comment>
<protein>
    <submittedName>
        <fullName evidence="1">Uncharacterized protein</fullName>
    </submittedName>
</protein>
<evidence type="ECO:0000313" key="2">
    <source>
        <dbReference type="Proteomes" id="UP001060085"/>
    </source>
</evidence>